<dbReference type="RefSeq" id="WP_012228809.1">
    <property type="nucleotide sequence ID" value="NZ_HG422565.1"/>
</dbReference>
<comment type="caution">
    <text evidence="2">The sequence shown here is derived from an EMBL/GenBank/DDBJ whole genome shotgun (WGS) entry which is preliminary data.</text>
</comment>
<keyword evidence="3" id="KW-1185">Reference proteome</keyword>
<organism evidence="2 3">
    <name type="scientific">Candidatus Neomicrothrix parvicella RN1</name>
    <dbReference type="NCBI Taxonomy" id="1229780"/>
    <lineage>
        <taxon>Bacteria</taxon>
        <taxon>Bacillati</taxon>
        <taxon>Actinomycetota</taxon>
        <taxon>Acidimicrobiia</taxon>
        <taxon>Acidimicrobiales</taxon>
        <taxon>Microthrixaceae</taxon>
        <taxon>Candidatus Neomicrothrix</taxon>
    </lineage>
</organism>
<evidence type="ECO:0000256" key="1">
    <source>
        <dbReference type="SAM" id="Phobius"/>
    </source>
</evidence>
<dbReference type="EMBL" id="CANL01000037">
    <property type="protein sequence ID" value="CCM64604.1"/>
    <property type="molecule type" value="Genomic_DNA"/>
</dbReference>
<keyword evidence="1" id="KW-0472">Membrane</keyword>
<name>R4Z0Z1_9ACTN</name>
<reference evidence="2 3" key="1">
    <citation type="journal article" date="2013" name="ISME J.">
        <title>Metabolic model for the filamentous 'Candidatus Microthrix parvicella' based on genomic and metagenomic analyses.</title>
        <authorList>
            <person name="Jon McIlroy S."/>
            <person name="Kristiansen R."/>
            <person name="Albertsen M."/>
            <person name="Michael Karst S."/>
            <person name="Rossetti S."/>
            <person name="Lund Nielsen J."/>
            <person name="Tandoi V."/>
            <person name="James Seviour R."/>
            <person name="Nielsen P.H."/>
        </authorList>
    </citation>
    <scope>NUCLEOTIDE SEQUENCE [LARGE SCALE GENOMIC DNA]</scope>
    <source>
        <strain evidence="2 3">RN1</strain>
    </source>
</reference>
<evidence type="ECO:0000313" key="3">
    <source>
        <dbReference type="Proteomes" id="UP000018291"/>
    </source>
</evidence>
<feature type="transmembrane region" description="Helical" evidence="1">
    <location>
        <begin position="149"/>
        <end position="170"/>
    </location>
</feature>
<feature type="transmembrane region" description="Helical" evidence="1">
    <location>
        <begin position="6"/>
        <end position="30"/>
    </location>
</feature>
<dbReference type="AlphaFoldDB" id="R4Z0Z1"/>
<dbReference type="STRING" id="1229780.BN381_420033"/>
<dbReference type="HOGENOM" id="CLU_083317_2_0_11"/>
<protein>
    <submittedName>
        <fullName evidence="2">Uncharacterized protein</fullName>
    </submittedName>
</protein>
<evidence type="ECO:0000313" key="2">
    <source>
        <dbReference type="EMBL" id="CCM64604.1"/>
    </source>
</evidence>
<dbReference type="Proteomes" id="UP000018291">
    <property type="component" value="Unassembled WGS sequence"/>
</dbReference>
<sequence length="189" mass="21083">MNSQVWWFVTRASGMVAWVLLTATVLWGILLPAKMFPKQRPAWILDLHRWMAGLTIGFLAVHLGSLVADSYLHFSLTGLLVPGQSEYRTWAVALGILAMWLLLIVELTSLAKKHLPRRAWHAVHLFSYAAFMLTSLHGVLAGTDAANPLFLATTIAAVVAVVFATVYRVITRRERGRRVRRLDPTAAAR</sequence>
<accession>R4Z0Z1</accession>
<dbReference type="eggNOG" id="COG4097">
    <property type="taxonomic scope" value="Bacteria"/>
</dbReference>
<keyword evidence="1" id="KW-0812">Transmembrane</keyword>
<keyword evidence="1" id="KW-1133">Transmembrane helix</keyword>
<proteinExistence type="predicted"/>
<dbReference type="OrthoDB" id="4827239at2"/>
<feature type="transmembrane region" description="Helical" evidence="1">
    <location>
        <begin position="122"/>
        <end position="143"/>
    </location>
</feature>
<feature type="transmembrane region" description="Helical" evidence="1">
    <location>
        <begin position="88"/>
        <end position="110"/>
    </location>
</feature>
<gene>
    <name evidence="2" type="ORF">BN381_420033</name>
</gene>
<feature type="transmembrane region" description="Helical" evidence="1">
    <location>
        <begin position="50"/>
        <end position="68"/>
    </location>
</feature>